<feature type="region of interest" description="Disordered" evidence="1">
    <location>
        <begin position="432"/>
        <end position="469"/>
    </location>
</feature>
<feature type="non-terminal residue" evidence="3">
    <location>
        <position position="1"/>
    </location>
</feature>
<feature type="compositionally biased region" description="Polar residues" evidence="1">
    <location>
        <begin position="534"/>
        <end position="549"/>
    </location>
</feature>
<feature type="chain" id="PRO_5042104637" evidence="2">
    <location>
        <begin position="27"/>
        <end position="566"/>
    </location>
</feature>
<feature type="compositionally biased region" description="Polar residues" evidence="1">
    <location>
        <begin position="105"/>
        <end position="116"/>
    </location>
</feature>
<protein>
    <submittedName>
        <fullName evidence="3">Uncharacterized protein</fullName>
    </submittedName>
</protein>
<proteinExistence type="predicted"/>
<feature type="compositionally biased region" description="Basic residues" evidence="1">
    <location>
        <begin position="523"/>
        <end position="533"/>
    </location>
</feature>
<keyword evidence="4" id="KW-1185">Reference proteome</keyword>
<feature type="compositionally biased region" description="Basic and acidic residues" evidence="1">
    <location>
        <begin position="451"/>
        <end position="469"/>
    </location>
</feature>
<feature type="region of interest" description="Disordered" evidence="1">
    <location>
        <begin position="221"/>
        <end position="299"/>
    </location>
</feature>
<feature type="compositionally biased region" description="Basic and acidic residues" evidence="1">
    <location>
        <begin position="78"/>
        <end position="90"/>
    </location>
</feature>
<dbReference type="Proteomes" id="UP001281003">
    <property type="component" value="Unassembled WGS sequence"/>
</dbReference>
<evidence type="ECO:0000256" key="1">
    <source>
        <dbReference type="SAM" id="MobiDB-lite"/>
    </source>
</evidence>
<feature type="compositionally biased region" description="Polar residues" evidence="1">
    <location>
        <begin position="127"/>
        <end position="152"/>
    </location>
</feature>
<reference evidence="3" key="1">
    <citation type="journal article" date="2023" name="Mol. Phylogenet. Evol.">
        <title>Genome-scale phylogeny and comparative genomics of the fungal order Sordariales.</title>
        <authorList>
            <person name="Hensen N."/>
            <person name="Bonometti L."/>
            <person name="Westerberg I."/>
            <person name="Brannstrom I.O."/>
            <person name="Guillou S."/>
            <person name="Cros-Aarteil S."/>
            <person name="Calhoun S."/>
            <person name="Haridas S."/>
            <person name="Kuo A."/>
            <person name="Mondo S."/>
            <person name="Pangilinan J."/>
            <person name="Riley R."/>
            <person name="LaButti K."/>
            <person name="Andreopoulos B."/>
            <person name="Lipzen A."/>
            <person name="Chen C."/>
            <person name="Yan M."/>
            <person name="Daum C."/>
            <person name="Ng V."/>
            <person name="Clum A."/>
            <person name="Steindorff A."/>
            <person name="Ohm R.A."/>
            <person name="Martin F."/>
            <person name="Silar P."/>
            <person name="Natvig D.O."/>
            <person name="Lalanne C."/>
            <person name="Gautier V."/>
            <person name="Ament-Velasquez S.L."/>
            <person name="Kruys A."/>
            <person name="Hutchinson M.I."/>
            <person name="Powell A.J."/>
            <person name="Barry K."/>
            <person name="Miller A.N."/>
            <person name="Grigoriev I.V."/>
            <person name="Debuchy R."/>
            <person name="Gladieux P."/>
            <person name="Hiltunen Thoren M."/>
            <person name="Johannesson H."/>
        </authorList>
    </citation>
    <scope>NUCLEOTIDE SEQUENCE</scope>
    <source>
        <strain evidence="3">FGSC 1904</strain>
    </source>
</reference>
<evidence type="ECO:0000313" key="4">
    <source>
        <dbReference type="Proteomes" id="UP001281003"/>
    </source>
</evidence>
<evidence type="ECO:0000256" key="2">
    <source>
        <dbReference type="SAM" id="SignalP"/>
    </source>
</evidence>
<reference evidence="3" key="2">
    <citation type="submission" date="2023-07" db="EMBL/GenBank/DDBJ databases">
        <authorList>
            <consortium name="Lawrence Berkeley National Laboratory"/>
            <person name="Haridas S."/>
            <person name="Hensen N."/>
            <person name="Bonometti L."/>
            <person name="Westerberg I."/>
            <person name="Brannstrom I.O."/>
            <person name="Guillou S."/>
            <person name="Cros-Aarteil S."/>
            <person name="Calhoun S."/>
            <person name="Kuo A."/>
            <person name="Mondo S."/>
            <person name="Pangilinan J."/>
            <person name="Riley R."/>
            <person name="LaButti K."/>
            <person name="Andreopoulos B."/>
            <person name="Lipzen A."/>
            <person name="Chen C."/>
            <person name="Yanf M."/>
            <person name="Daum C."/>
            <person name="Ng V."/>
            <person name="Clum A."/>
            <person name="Steindorff A."/>
            <person name="Ohm R."/>
            <person name="Martin F."/>
            <person name="Silar P."/>
            <person name="Natvig D."/>
            <person name="Lalanne C."/>
            <person name="Gautier V."/>
            <person name="Ament-velasquez S.L."/>
            <person name="Kruys A."/>
            <person name="Hutchinson M.I."/>
            <person name="Powell A.J."/>
            <person name="Barry K."/>
            <person name="Miller A.N."/>
            <person name="Grigoriev I.V."/>
            <person name="Debuchy R."/>
            <person name="Gladieux P."/>
            <person name="Thoren M.H."/>
            <person name="Johannesson H."/>
        </authorList>
    </citation>
    <scope>NUCLEOTIDE SEQUENCE</scope>
    <source>
        <strain evidence="3">FGSC 1904</strain>
    </source>
</reference>
<feature type="region of interest" description="Disordered" evidence="1">
    <location>
        <begin position="105"/>
        <end position="185"/>
    </location>
</feature>
<feature type="compositionally biased region" description="Low complexity" evidence="1">
    <location>
        <begin position="230"/>
        <end position="239"/>
    </location>
</feature>
<comment type="caution">
    <text evidence="3">The sequence shown here is derived from an EMBL/GenBank/DDBJ whole genome shotgun (WGS) entry which is preliminary data.</text>
</comment>
<sequence length="566" mass="62325">MALSVAGMMPMLAGILEFLHLMPSLGLCETLTRIRASFHRQDRSRTKSASTPRLTAPKRARTPLSNIVPTRPSTSDSFDTHSSLRDDRRCLPSYRDTASEIISMYASNSQRSTHSPFSPKYHDDQRSFSMTSCSSRALPNKSSTGTMQSQASGPALQRPRSPFPYPTRLKRPGVRPSSPAVTESGAVDYSRMVEIDRASQRTIHGSYRPIYAQYGRRPGPAMSRLHPYGSVSSSSSHNSRPAPGHYPGTNSSGSSAWGPGLRRQLEMDSSDQSTRTPSLTSIVDMYRSPSGTSSDMRYGSQRNGTFYYDYSEDFDTFPDGNSAWAGPLAPVPTRAPNMHRARILSDGSVVPFVEMNRCPPLEDAYEDPQYHFPGTKSLKSQDLNITPDSIEEHEGEERSFDYPDNGAARSFSVGRKEANEDDILVVPPTAVVPSTEKSMSGHNCRASISGKEGDTAMPRDETPGETPDELKVEARQVIPPDENNGPEESGDDHQRSSLVNKSMHVPQPEDPLSVRTSLYSHYRTGRKSIRARHTTTFTRLASQETQTAKQRPKAHESTAGSAIQSS</sequence>
<evidence type="ECO:0000313" key="3">
    <source>
        <dbReference type="EMBL" id="KAK3397632.1"/>
    </source>
</evidence>
<feature type="compositionally biased region" description="Polar residues" evidence="1">
    <location>
        <begin position="270"/>
        <end position="281"/>
    </location>
</feature>
<feature type="region of interest" description="Disordered" evidence="1">
    <location>
        <begin position="523"/>
        <end position="566"/>
    </location>
</feature>
<organism evidence="3 4">
    <name type="scientific">Sordaria brevicollis</name>
    <dbReference type="NCBI Taxonomy" id="83679"/>
    <lineage>
        <taxon>Eukaryota</taxon>
        <taxon>Fungi</taxon>
        <taxon>Dikarya</taxon>
        <taxon>Ascomycota</taxon>
        <taxon>Pezizomycotina</taxon>
        <taxon>Sordariomycetes</taxon>
        <taxon>Sordariomycetidae</taxon>
        <taxon>Sordariales</taxon>
        <taxon>Sordariaceae</taxon>
        <taxon>Sordaria</taxon>
    </lineage>
</organism>
<name>A0AAE0PD32_SORBR</name>
<accession>A0AAE0PD32</accession>
<feature type="compositionally biased region" description="Polar residues" evidence="1">
    <location>
        <begin position="289"/>
        <end position="299"/>
    </location>
</feature>
<keyword evidence="2" id="KW-0732">Signal</keyword>
<feature type="signal peptide" evidence="2">
    <location>
        <begin position="1"/>
        <end position="26"/>
    </location>
</feature>
<gene>
    <name evidence="3" type="ORF">B0T20DRAFT_377333</name>
</gene>
<feature type="region of interest" description="Disordered" evidence="1">
    <location>
        <begin position="39"/>
        <end position="90"/>
    </location>
</feature>
<feature type="compositionally biased region" description="Polar residues" evidence="1">
    <location>
        <begin position="63"/>
        <end position="77"/>
    </location>
</feature>
<dbReference type="EMBL" id="JAUTDP010000007">
    <property type="protein sequence ID" value="KAK3397632.1"/>
    <property type="molecule type" value="Genomic_DNA"/>
</dbReference>
<dbReference type="AlphaFoldDB" id="A0AAE0PD32"/>